<proteinExistence type="predicted"/>
<accession>X7ZT33</accession>
<gene>
    <name evidence="2" type="ORF">I545_0232</name>
</gene>
<sequence length="579" mass="63887">MTTVTTAADARLEWHRRWSDALALWSRFTRLREPQLCTTTEQANRSGLDGSFAMIRLTDQLVVIDLQQVIMRNLVDLPLEIMGHEIGHHILCPANLTDQARMLARMRWALPGVEGAAPAVANLYADLHINDRLQRGSGLRMDEVYRRLKAHAPDGPISDLWRLYQRIYEILWALRRGDLAPGPLPDRIEGDAQLGSRLVRAYRSDWLDGAAGFAALCLPYLAQDPDARRVLAGWDDSLNTAGGVVPPGLTDIDAGERTEPLHPANDPRVTEGAEPVAAQPLSEVPSTAPRGQAREPFQYGELLRALGLKLSDHDVAVRYYREAAQRHLIPFPSRPAPSTGDLVPEGLSPWTVGEPMADIDWLHSVIRSPLVIPGVTTVKRVMAPEEDLPPRPEPLDLDLDLYIDSSGSIVNPQRQLSFLALAAAIIALSCLRCGGRVQATLWSGARRFETTAGFITDTERVLRIVTGYLGGGTAFPIHVLRDTYAARTERDRPVHVLVISDDGVTTMFNRDEHGNDGAVIARESLARARGGGTMVLNLYRWPDDLSPAVDMGWDVVSIRGWAELLGFARRFARQAYPAG</sequence>
<evidence type="ECO:0008006" key="4">
    <source>
        <dbReference type="Google" id="ProtNLM"/>
    </source>
</evidence>
<protein>
    <recommendedName>
        <fullName evidence="4">VWA domain-containing protein</fullName>
    </recommendedName>
</protein>
<dbReference type="AlphaFoldDB" id="X7ZT33"/>
<feature type="region of interest" description="Disordered" evidence="1">
    <location>
        <begin position="252"/>
        <end position="276"/>
    </location>
</feature>
<name>X7ZT33_MYCKA</name>
<dbReference type="PATRIC" id="fig|1299326.3.peg.225"/>
<evidence type="ECO:0000313" key="3">
    <source>
        <dbReference type="Proteomes" id="UP000020561"/>
    </source>
</evidence>
<dbReference type="RefSeq" id="WP_036391063.1">
    <property type="nucleotide sequence ID" value="NZ_JAOA01000001.1"/>
</dbReference>
<evidence type="ECO:0000313" key="2">
    <source>
        <dbReference type="EMBL" id="EUA21820.1"/>
    </source>
</evidence>
<organism evidence="2 3">
    <name type="scientific">Mycobacterium kansasii 662</name>
    <dbReference type="NCBI Taxonomy" id="1299326"/>
    <lineage>
        <taxon>Bacteria</taxon>
        <taxon>Bacillati</taxon>
        <taxon>Actinomycetota</taxon>
        <taxon>Actinomycetes</taxon>
        <taxon>Mycobacteriales</taxon>
        <taxon>Mycobacteriaceae</taxon>
        <taxon>Mycobacterium</taxon>
    </lineage>
</organism>
<reference evidence="2 3" key="1">
    <citation type="submission" date="2013-12" db="EMBL/GenBank/DDBJ databases">
        <authorList>
            <person name="Brown-Elliot B."/>
            <person name="Wallace R."/>
            <person name="Lenaerts A."/>
            <person name="Ordway D."/>
            <person name="DeGroote M.A."/>
            <person name="Parker T."/>
            <person name="Sizemore C."/>
            <person name="Tallon L.J."/>
            <person name="Sadzewicz L.K."/>
            <person name="Sengamalay N."/>
            <person name="Fraser C.M."/>
            <person name="Hine E."/>
            <person name="Shefchek K.A."/>
            <person name="Das S.P."/>
            <person name="Tettelin H."/>
        </authorList>
    </citation>
    <scope>NUCLEOTIDE SEQUENCE [LARGE SCALE GENOMIC DNA]</scope>
    <source>
        <strain evidence="2 3">662</strain>
    </source>
</reference>
<evidence type="ECO:0000256" key="1">
    <source>
        <dbReference type="SAM" id="MobiDB-lite"/>
    </source>
</evidence>
<comment type="caution">
    <text evidence="2">The sequence shown here is derived from an EMBL/GenBank/DDBJ whole genome shotgun (WGS) entry which is preliminary data.</text>
</comment>
<dbReference type="EMBL" id="JAOA01000001">
    <property type="protein sequence ID" value="EUA21820.1"/>
    <property type="molecule type" value="Genomic_DNA"/>
</dbReference>
<dbReference type="Proteomes" id="UP000020561">
    <property type="component" value="Unassembled WGS sequence"/>
</dbReference>